<keyword evidence="1" id="KW-0472">Membrane</keyword>
<feature type="transmembrane region" description="Helical" evidence="1">
    <location>
        <begin position="6"/>
        <end position="26"/>
    </location>
</feature>
<name>A0A1U7J234_9CYAN</name>
<keyword evidence="1" id="KW-1133">Transmembrane helix</keyword>
<feature type="transmembrane region" description="Helical" evidence="1">
    <location>
        <begin position="87"/>
        <end position="107"/>
    </location>
</feature>
<dbReference type="STRING" id="549789.NIES30_17895"/>
<accession>A0A1U7J234</accession>
<dbReference type="Proteomes" id="UP000185557">
    <property type="component" value="Unassembled WGS sequence"/>
</dbReference>
<dbReference type="OrthoDB" id="574079at2"/>
<feature type="transmembrane region" description="Helical" evidence="1">
    <location>
        <begin position="33"/>
        <end position="53"/>
    </location>
</feature>
<sequence>MLLTWVKLFHTLVFVVMFGAILFLLYCGPTNQLTVWTAIAFGLISIEVVIYAANGFRCPLRTWAETLTPPGQAIQDIYLPPWLSARVVAISTPLLGVACLLLLGRLLSR</sequence>
<gene>
    <name evidence="2" type="ORF">NIES30_17895</name>
</gene>
<evidence type="ECO:0000256" key="1">
    <source>
        <dbReference type="SAM" id="Phobius"/>
    </source>
</evidence>
<evidence type="ECO:0000313" key="3">
    <source>
        <dbReference type="Proteomes" id="UP000185557"/>
    </source>
</evidence>
<evidence type="ECO:0008006" key="4">
    <source>
        <dbReference type="Google" id="ProtNLM"/>
    </source>
</evidence>
<dbReference type="AlphaFoldDB" id="A0A1U7J234"/>
<dbReference type="RefSeq" id="WP_073609799.1">
    <property type="nucleotide sequence ID" value="NZ_MRCG01000014.1"/>
</dbReference>
<protein>
    <recommendedName>
        <fullName evidence="4">DUF2784 domain-containing protein</fullName>
    </recommendedName>
</protein>
<keyword evidence="3" id="KW-1185">Reference proteome</keyword>
<evidence type="ECO:0000313" key="2">
    <source>
        <dbReference type="EMBL" id="OKH46167.1"/>
    </source>
</evidence>
<comment type="caution">
    <text evidence="2">The sequence shown here is derived from an EMBL/GenBank/DDBJ whole genome shotgun (WGS) entry which is preliminary data.</text>
</comment>
<keyword evidence="1" id="KW-0812">Transmembrane</keyword>
<proteinExistence type="predicted"/>
<dbReference type="EMBL" id="MRCG01000014">
    <property type="protein sequence ID" value="OKH46167.1"/>
    <property type="molecule type" value="Genomic_DNA"/>
</dbReference>
<organism evidence="2 3">
    <name type="scientific">Phormidium tenue NIES-30</name>
    <dbReference type="NCBI Taxonomy" id="549789"/>
    <lineage>
        <taxon>Bacteria</taxon>
        <taxon>Bacillati</taxon>
        <taxon>Cyanobacteriota</taxon>
        <taxon>Cyanophyceae</taxon>
        <taxon>Oscillatoriophycideae</taxon>
        <taxon>Oscillatoriales</taxon>
        <taxon>Oscillatoriaceae</taxon>
        <taxon>Phormidium</taxon>
    </lineage>
</organism>
<reference evidence="2 3" key="1">
    <citation type="submission" date="2016-11" db="EMBL/GenBank/DDBJ databases">
        <title>Draft Genome Sequences of Nine Cyanobacterial Strains from Diverse Habitats.</title>
        <authorList>
            <person name="Zhu T."/>
            <person name="Hou S."/>
            <person name="Lu X."/>
            <person name="Hess W.R."/>
        </authorList>
    </citation>
    <scope>NUCLEOTIDE SEQUENCE [LARGE SCALE GENOMIC DNA]</scope>
    <source>
        <strain evidence="2 3">NIES-30</strain>
    </source>
</reference>